<dbReference type="Gene3D" id="3.40.50.2300">
    <property type="match status" value="2"/>
</dbReference>
<dbReference type="Pfam" id="PF00392">
    <property type="entry name" value="GntR"/>
    <property type="match status" value="1"/>
</dbReference>
<dbReference type="InterPro" id="IPR036388">
    <property type="entry name" value="WH-like_DNA-bd_sf"/>
</dbReference>
<dbReference type="CDD" id="cd06267">
    <property type="entry name" value="PBP1_LacI_sugar_binding-like"/>
    <property type="match status" value="1"/>
</dbReference>
<dbReference type="AlphaFoldDB" id="A0A7W3PD98"/>
<dbReference type="InterPro" id="IPR036390">
    <property type="entry name" value="WH_DNA-bd_sf"/>
</dbReference>
<evidence type="ECO:0000256" key="2">
    <source>
        <dbReference type="ARBA" id="ARBA00023015"/>
    </source>
</evidence>
<dbReference type="Pfam" id="PF13377">
    <property type="entry name" value="Peripla_BP_3"/>
    <property type="match status" value="1"/>
</dbReference>
<organism evidence="6 7">
    <name type="scientific">Promicromonospora sukumoe</name>
    <dbReference type="NCBI Taxonomy" id="88382"/>
    <lineage>
        <taxon>Bacteria</taxon>
        <taxon>Bacillati</taxon>
        <taxon>Actinomycetota</taxon>
        <taxon>Actinomycetes</taxon>
        <taxon>Micrococcales</taxon>
        <taxon>Promicromonosporaceae</taxon>
        <taxon>Promicromonospora</taxon>
    </lineage>
</organism>
<dbReference type="CDD" id="cd07377">
    <property type="entry name" value="WHTH_GntR"/>
    <property type="match status" value="1"/>
</dbReference>
<dbReference type="SMART" id="SM00345">
    <property type="entry name" value="HTH_GNTR"/>
    <property type="match status" value="1"/>
</dbReference>
<keyword evidence="3 6" id="KW-0238">DNA-binding</keyword>
<feature type="domain" description="HTH gntR-type" evidence="5">
    <location>
        <begin position="3"/>
        <end position="71"/>
    </location>
</feature>
<dbReference type="PROSITE" id="PS50949">
    <property type="entry name" value="HTH_GNTR"/>
    <property type="match status" value="1"/>
</dbReference>
<evidence type="ECO:0000256" key="4">
    <source>
        <dbReference type="ARBA" id="ARBA00023163"/>
    </source>
</evidence>
<accession>A0A7W3PD98</accession>
<dbReference type="Proteomes" id="UP000540568">
    <property type="component" value="Unassembled WGS sequence"/>
</dbReference>
<dbReference type="GO" id="GO:0003700">
    <property type="term" value="F:DNA-binding transcription factor activity"/>
    <property type="evidence" value="ECO:0007669"/>
    <property type="project" value="InterPro"/>
</dbReference>
<gene>
    <name evidence="6" type="ORF">FHX71_001510</name>
</gene>
<dbReference type="GO" id="GO:0000976">
    <property type="term" value="F:transcription cis-regulatory region binding"/>
    <property type="evidence" value="ECO:0007669"/>
    <property type="project" value="TreeGrafter"/>
</dbReference>
<protein>
    <submittedName>
        <fullName evidence="6">DNA-binding LacI/PurR family transcriptional regulator</fullName>
    </submittedName>
</protein>
<keyword evidence="1" id="KW-0678">Repressor</keyword>
<sequence length="364" mass="38810">MSQPLYLEVYEKLRASIHAGSYRVGDRMPAEAELTKQLGVSAITLKRAMDLLRDDGYITRRPRLGTVVVSETATNAVGAGPGPSPLIGCVLTDFDDTFGTRVLAGLLDASGTVANLVIKRSLGDGEAEGDLVRSLVADGVQGLVLEPSSSQYVPPSVLELITRAFPVAILDRVFDGVPVSSVCSDNVSAGRQAADALFDAGYDHVGLVSAASTVSTVQDRLDGVVAAHATRHVPFDPAHQFRRVRSTVPGSGVAPEDDIAELEKFLTANPGLTGLVATEYNIAVLLREAAHRAGRDVPGDLGIVCFDHPDAFYDQARYRFTHIRQDETHMGTEAVRLVLDQLRDAGQVTKVTLPTELVPGSSTR</sequence>
<dbReference type="Gene3D" id="1.10.10.10">
    <property type="entry name" value="Winged helix-like DNA-binding domain superfamily/Winged helix DNA-binding domain"/>
    <property type="match status" value="1"/>
</dbReference>
<evidence type="ECO:0000256" key="3">
    <source>
        <dbReference type="ARBA" id="ARBA00023125"/>
    </source>
</evidence>
<keyword evidence="4" id="KW-0804">Transcription</keyword>
<evidence type="ECO:0000313" key="7">
    <source>
        <dbReference type="Proteomes" id="UP000540568"/>
    </source>
</evidence>
<dbReference type="InterPro" id="IPR046335">
    <property type="entry name" value="LacI/GalR-like_sensor"/>
</dbReference>
<keyword evidence="7" id="KW-1185">Reference proteome</keyword>
<proteinExistence type="predicted"/>
<dbReference type="PANTHER" id="PTHR30146">
    <property type="entry name" value="LACI-RELATED TRANSCRIPTIONAL REPRESSOR"/>
    <property type="match status" value="1"/>
</dbReference>
<evidence type="ECO:0000259" key="5">
    <source>
        <dbReference type="PROSITE" id="PS50949"/>
    </source>
</evidence>
<dbReference type="SUPFAM" id="SSF46785">
    <property type="entry name" value="Winged helix' DNA-binding domain"/>
    <property type="match status" value="1"/>
</dbReference>
<dbReference type="InterPro" id="IPR000524">
    <property type="entry name" value="Tscrpt_reg_HTH_GntR"/>
</dbReference>
<name>A0A7W3PD98_9MICO</name>
<dbReference type="SUPFAM" id="SSF53822">
    <property type="entry name" value="Periplasmic binding protein-like I"/>
    <property type="match status" value="1"/>
</dbReference>
<evidence type="ECO:0000313" key="6">
    <source>
        <dbReference type="EMBL" id="MBA8807568.1"/>
    </source>
</evidence>
<keyword evidence="2" id="KW-0805">Transcription regulation</keyword>
<reference evidence="6 7" key="1">
    <citation type="submission" date="2020-07" db="EMBL/GenBank/DDBJ databases">
        <title>Sequencing the genomes of 1000 actinobacteria strains.</title>
        <authorList>
            <person name="Klenk H.-P."/>
        </authorList>
    </citation>
    <scope>NUCLEOTIDE SEQUENCE [LARGE SCALE GENOMIC DNA]</scope>
    <source>
        <strain evidence="6 7">DSM 44121</strain>
    </source>
</reference>
<dbReference type="PANTHER" id="PTHR30146:SF95">
    <property type="entry name" value="RIBOSE OPERON REPRESSOR"/>
    <property type="match status" value="1"/>
</dbReference>
<dbReference type="EMBL" id="JACGWV010000001">
    <property type="protein sequence ID" value="MBA8807568.1"/>
    <property type="molecule type" value="Genomic_DNA"/>
</dbReference>
<comment type="caution">
    <text evidence="6">The sequence shown here is derived from an EMBL/GenBank/DDBJ whole genome shotgun (WGS) entry which is preliminary data.</text>
</comment>
<evidence type="ECO:0000256" key="1">
    <source>
        <dbReference type="ARBA" id="ARBA00022491"/>
    </source>
</evidence>
<dbReference type="InterPro" id="IPR028082">
    <property type="entry name" value="Peripla_BP_I"/>
</dbReference>
<dbReference type="RefSeq" id="WP_182615115.1">
    <property type="nucleotide sequence ID" value="NZ_BAAATF010000007.1"/>
</dbReference>